<feature type="compositionally biased region" description="Low complexity" evidence="5">
    <location>
        <begin position="672"/>
        <end position="696"/>
    </location>
</feature>
<dbReference type="HOGENOM" id="CLU_302126_0_0_1"/>
<feature type="compositionally biased region" description="Basic and acidic residues" evidence="5">
    <location>
        <begin position="844"/>
        <end position="859"/>
    </location>
</feature>
<dbReference type="KEGG" id="hro:HELRODRAFT_175685"/>
<feature type="region of interest" description="Disordered" evidence="5">
    <location>
        <begin position="1"/>
        <end position="25"/>
    </location>
</feature>
<evidence type="ECO:0000313" key="9">
    <source>
        <dbReference type="Proteomes" id="UP000015101"/>
    </source>
</evidence>
<reference evidence="9" key="1">
    <citation type="submission" date="2012-12" db="EMBL/GenBank/DDBJ databases">
        <authorList>
            <person name="Hellsten U."/>
            <person name="Grimwood J."/>
            <person name="Chapman J.A."/>
            <person name="Shapiro H."/>
            <person name="Aerts A."/>
            <person name="Otillar R.P."/>
            <person name="Terry A.Y."/>
            <person name="Boore J.L."/>
            <person name="Simakov O."/>
            <person name="Marletaz F."/>
            <person name="Cho S.-J."/>
            <person name="Edsinger-Gonzales E."/>
            <person name="Havlak P."/>
            <person name="Kuo D.-H."/>
            <person name="Larsson T."/>
            <person name="Lv J."/>
            <person name="Arendt D."/>
            <person name="Savage R."/>
            <person name="Osoegawa K."/>
            <person name="de Jong P."/>
            <person name="Lindberg D.R."/>
            <person name="Seaver E.C."/>
            <person name="Weisblat D.A."/>
            <person name="Putnam N.H."/>
            <person name="Grigoriev I.V."/>
            <person name="Rokhsar D.S."/>
        </authorList>
    </citation>
    <scope>NUCLEOTIDE SEQUENCE</scope>
</reference>
<dbReference type="GO" id="GO:0006325">
    <property type="term" value="P:chromatin organization"/>
    <property type="evidence" value="ECO:0007669"/>
    <property type="project" value="UniProtKB-KW"/>
</dbReference>
<dbReference type="GeneID" id="20205488"/>
<feature type="compositionally biased region" description="Low complexity" evidence="5">
    <location>
        <begin position="777"/>
        <end position="786"/>
    </location>
</feature>
<dbReference type="EMBL" id="AMQM01005395">
    <property type="status" value="NOT_ANNOTATED_CDS"/>
    <property type="molecule type" value="Genomic_DNA"/>
</dbReference>
<feature type="region of interest" description="Disordered" evidence="5">
    <location>
        <begin position="421"/>
        <end position="455"/>
    </location>
</feature>
<dbReference type="OrthoDB" id="787137at2759"/>
<dbReference type="CTD" id="20205488"/>
<feature type="region of interest" description="Disordered" evidence="5">
    <location>
        <begin position="311"/>
        <end position="334"/>
    </location>
</feature>
<reference evidence="7 9" key="2">
    <citation type="journal article" date="2013" name="Nature">
        <title>Insights into bilaterian evolution from three spiralian genomes.</title>
        <authorList>
            <person name="Simakov O."/>
            <person name="Marletaz F."/>
            <person name="Cho S.J."/>
            <person name="Edsinger-Gonzales E."/>
            <person name="Havlak P."/>
            <person name="Hellsten U."/>
            <person name="Kuo D.H."/>
            <person name="Larsson T."/>
            <person name="Lv J."/>
            <person name="Arendt D."/>
            <person name="Savage R."/>
            <person name="Osoegawa K."/>
            <person name="de Jong P."/>
            <person name="Grimwood J."/>
            <person name="Chapman J.A."/>
            <person name="Shapiro H."/>
            <person name="Aerts A."/>
            <person name="Otillar R.P."/>
            <person name="Terry A.Y."/>
            <person name="Boore J.L."/>
            <person name="Grigoriev I.V."/>
            <person name="Lindberg D.R."/>
            <person name="Seaver E.C."/>
            <person name="Weisblat D.A."/>
            <person name="Putnam N.H."/>
            <person name="Rokhsar D.S."/>
        </authorList>
    </citation>
    <scope>NUCLEOTIDE SEQUENCE</scope>
</reference>
<feature type="compositionally biased region" description="Low complexity" evidence="5">
    <location>
        <begin position="805"/>
        <end position="828"/>
    </location>
</feature>
<evidence type="ECO:0000256" key="2">
    <source>
        <dbReference type="ARBA" id="ARBA00022553"/>
    </source>
</evidence>
<feature type="compositionally biased region" description="Low complexity" evidence="5">
    <location>
        <begin position="919"/>
        <end position="937"/>
    </location>
</feature>
<dbReference type="InterPro" id="IPR048589">
    <property type="entry name" value="SAMD1-like_WH"/>
</dbReference>
<evidence type="ECO:0000256" key="4">
    <source>
        <dbReference type="ARBA" id="ARBA00023242"/>
    </source>
</evidence>
<feature type="region of interest" description="Disordered" evidence="5">
    <location>
        <begin position="672"/>
        <end position="699"/>
    </location>
</feature>
<comment type="subcellular location">
    <subcellularLocation>
        <location evidence="1">Nucleus</location>
    </subcellularLocation>
</comment>
<feature type="region of interest" description="Disordered" evidence="5">
    <location>
        <begin position="597"/>
        <end position="636"/>
    </location>
</feature>
<feature type="domain" description="SAMD1-like winged helix (WH)" evidence="6">
    <location>
        <begin position="22"/>
        <end position="100"/>
    </location>
</feature>
<feature type="compositionally biased region" description="Low complexity" evidence="5">
    <location>
        <begin position="718"/>
        <end position="727"/>
    </location>
</feature>
<accession>T1F9I9</accession>
<name>T1F9I9_HELRO</name>
<dbReference type="EnsemblMetazoa" id="HelroT175685">
    <property type="protein sequence ID" value="HelroP175685"/>
    <property type="gene ID" value="HelroG175685"/>
</dbReference>
<feature type="region of interest" description="Disordered" evidence="5">
    <location>
        <begin position="919"/>
        <end position="960"/>
    </location>
</feature>
<evidence type="ECO:0000313" key="7">
    <source>
        <dbReference type="EMBL" id="ESO00698.1"/>
    </source>
</evidence>
<keyword evidence="4" id="KW-0539">Nucleus</keyword>
<feature type="region of interest" description="Disordered" evidence="5">
    <location>
        <begin position="748"/>
        <end position="878"/>
    </location>
</feature>
<evidence type="ECO:0000313" key="8">
    <source>
        <dbReference type="EnsemblMetazoa" id="HelroP175685"/>
    </source>
</evidence>
<evidence type="ECO:0000256" key="3">
    <source>
        <dbReference type="ARBA" id="ARBA00022853"/>
    </source>
</evidence>
<organism evidence="8 9">
    <name type="scientific">Helobdella robusta</name>
    <name type="common">Californian leech</name>
    <dbReference type="NCBI Taxonomy" id="6412"/>
    <lineage>
        <taxon>Eukaryota</taxon>
        <taxon>Metazoa</taxon>
        <taxon>Spiralia</taxon>
        <taxon>Lophotrochozoa</taxon>
        <taxon>Annelida</taxon>
        <taxon>Clitellata</taxon>
        <taxon>Hirudinea</taxon>
        <taxon>Rhynchobdellida</taxon>
        <taxon>Glossiphoniidae</taxon>
        <taxon>Helobdella</taxon>
    </lineage>
</organism>
<evidence type="ECO:0000256" key="1">
    <source>
        <dbReference type="ARBA" id="ARBA00004123"/>
    </source>
</evidence>
<dbReference type="PROSITE" id="PS52014">
    <property type="entry name" value="SAMD1_WH"/>
    <property type="match status" value="1"/>
</dbReference>
<dbReference type="GO" id="GO:0005634">
    <property type="term" value="C:nucleus"/>
    <property type="evidence" value="ECO:0007669"/>
    <property type="project" value="UniProtKB-SubCell"/>
</dbReference>
<dbReference type="InParanoid" id="T1F9I9"/>
<gene>
    <name evidence="8" type="primary">20205488</name>
    <name evidence="7" type="ORF">HELRODRAFT_175685</name>
</gene>
<feature type="compositionally biased region" description="Low complexity" evidence="5">
    <location>
        <begin position="606"/>
        <end position="624"/>
    </location>
</feature>
<keyword evidence="9" id="KW-1185">Reference proteome</keyword>
<dbReference type="RefSeq" id="XP_009021335.1">
    <property type="nucleotide sequence ID" value="XM_009023087.1"/>
</dbReference>
<dbReference type="EMBL" id="KB096900">
    <property type="protein sequence ID" value="ESO00698.1"/>
    <property type="molecule type" value="Genomic_DNA"/>
</dbReference>
<feature type="region of interest" description="Disordered" evidence="5">
    <location>
        <begin position="714"/>
        <end position="736"/>
    </location>
</feature>
<evidence type="ECO:0000259" key="6">
    <source>
        <dbReference type="PROSITE" id="PS52014"/>
    </source>
</evidence>
<keyword evidence="3" id="KW-0156">Chromatin regulator</keyword>
<sequence>MDQIRNGTPNLLNPPSSSSSSSLTASTNCTVRNLIEAVAKIRHQKQCATVVRIHKAVRQQLQKNLDIEEVIQQLAIATNTGALWRVDNNGVTSYREPPKGSSKEQIRWSQKDAVRWSNKDLQTRTLAVSHVKYPLPDQATYPMSDPSMFHHMADQFTWPVSDARRWTESMAAWNMVEPVRQHLTDSIGWPMNDPLKMSVNDSTINWQNAEQYRLSMHENFPWPMNGDGLAWSISDPWRTIEQQFRRNECPSTRNVMFDGSFQPTDEMQEKNILLAESNQWSIPTAAMGSTAASLESRSQKMAPDKEAFNQLNSKQTNVDKNKSNTNCNQNNPLDNQLTNESIVNNNNSLNDINNNVNTINNNNISSANDLNVTNSSSNSNITSNNNVNTGNNTANVSSPPVINDYSFHEQASKRIHQSDMNDWHQMKQQSPSSNRVAVDNNTQQHNSGDISLNSSHNTNNQTNFCTGNMLQTSHNVIACNNIDANNAISGHNINNDTIMSQNDNSNISNNSISNISNCNNVNQQFLSSLPQGIVSPSTLQQQQENSINNINKNNNINTYFESPEKWAGNYTDHLGSSDVRDYRGHCDHRKVFNDHTNFTGNINQDIHNSNGNDKINNSNSNDNKNNADDGNNDGHNSCAESCESDKFMECDLIGQSINFNFNNSNTTATTTTTTTTTNNNNNNSGNCNDNNHDSNFVKGNYEQNKNETNMEISDHPCNNSNNNNKNNTWGNDKAEHDDNGGVMCMDHDGNVNDDRRAANDANADSGQIQDGYPLSSINGDENNFDINNDDNNENIDKPPELVICQSLHSDSQSSSLSSHKFTNNIGGNNDDDDGYDNSVVDSGYTHDDNDARSPPHLDANDYIDNMEGEKRSDSNVTGVEASVINKGDNGADNMNNCRIICDNTDKINLKNECNNYKNKTTNNSSNLSNANNNDNKSGACPSLDGKKKSPENPSSKNKLWKNPLPILERLTASTLKSSYFEQQQQVGC</sequence>
<dbReference type="AlphaFoldDB" id="T1F9I9"/>
<proteinExistence type="predicted"/>
<protein>
    <recommendedName>
        <fullName evidence="6">SAMD1-like winged helix (WH) domain-containing protein</fullName>
    </recommendedName>
</protein>
<feature type="compositionally biased region" description="Basic and acidic residues" evidence="5">
    <location>
        <begin position="748"/>
        <end position="758"/>
    </location>
</feature>
<dbReference type="GO" id="GO:0003677">
    <property type="term" value="F:DNA binding"/>
    <property type="evidence" value="ECO:0007669"/>
    <property type="project" value="InterPro"/>
</dbReference>
<feature type="compositionally biased region" description="Low complexity" evidence="5">
    <location>
        <begin position="8"/>
        <end position="25"/>
    </location>
</feature>
<evidence type="ECO:0000256" key="5">
    <source>
        <dbReference type="SAM" id="MobiDB-lite"/>
    </source>
</evidence>
<feature type="region of interest" description="Disordered" evidence="5">
    <location>
        <begin position="375"/>
        <end position="396"/>
    </location>
</feature>
<dbReference type="Proteomes" id="UP000015101">
    <property type="component" value="Unassembled WGS sequence"/>
</dbReference>
<dbReference type="Pfam" id="PF21524">
    <property type="entry name" value="SAMD1_WH"/>
    <property type="match status" value="1"/>
</dbReference>
<feature type="compositionally biased region" description="Polar residues" evidence="5">
    <location>
        <begin position="426"/>
        <end position="455"/>
    </location>
</feature>
<reference evidence="8" key="3">
    <citation type="submission" date="2015-06" db="UniProtKB">
        <authorList>
            <consortium name="EnsemblMetazoa"/>
        </authorList>
    </citation>
    <scope>IDENTIFICATION</scope>
</reference>
<keyword evidence="2" id="KW-0597">Phosphoprotein</keyword>